<gene>
    <name evidence="2" type="ORF">DIT97_00520</name>
</gene>
<protein>
    <submittedName>
        <fullName evidence="2">Uncharacterized protein</fullName>
    </submittedName>
</protein>
<reference evidence="2 3" key="1">
    <citation type="journal article" date="2018" name="Nat. Biotechnol.">
        <title>A standardized bacterial taxonomy based on genome phylogeny substantially revises the tree of life.</title>
        <authorList>
            <person name="Parks D.H."/>
            <person name="Chuvochina M."/>
            <person name="Waite D.W."/>
            <person name="Rinke C."/>
            <person name="Skarshewski A."/>
            <person name="Chaumeil P.A."/>
            <person name="Hugenholtz P."/>
        </authorList>
    </citation>
    <scope>NUCLEOTIDE SEQUENCE [LARGE SCALE GENOMIC DNA]</scope>
    <source>
        <strain evidence="2">UBA9375</strain>
    </source>
</reference>
<evidence type="ECO:0000256" key="1">
    <source>
        <dbReference type="SAM" id="Phobius"/>
    </source>
</evidence>
<keyword evidence="1" id="KW-0472">Membrane</keyword>
<evidence type="ECO:0000313" key="2">
    <source>
        <dbReference type="EMBL" id="HCO21613.1"/>
    </source>
</evidence>
<dbReference type="EMBL" id="DQAY01000008">
    <property type="protein sequence ID" value="HCO21613.1"/>
    <property type="molecule type" value="Genomic_DNA"/>
</dbReference>
<evidence type="ECO:0000313" key="3">
    <source>
        <dbReference type="Proteomes" id="UP000263642"/>
    </source>
</evidence>
<sequence>MTAKESFWTVLLSCVTFAILGGLAGLWISIIFPNYYDSVFFSGRAARIDPLIGGIRLGATQGTGVGLLLALGALAWAALRDHSQTTAETTPEQERLHPPASRSWIPIVSWISATLILTVFCSTVAFVMGALTEELRSTQRQTTEKIERLETLLASGNYPDLKTDYSSAAQVYLVGTVPNISTRQKLFEQVVSTFGTPEAEKMTRYVEVNTASP</sequence>
<name>A0A3D3QYE2_9PLAN</name>
<keyword evidence="1" id="KW-1133">Transmembrane helix</keyword>
<organism evidence="2 3">
    <name type="scientific">Gimesia maris</name>
    <dbReference type="NCBI Taxonomy" id="122"/>
    <lineage>
        <taxon>Bacteria</taxon>
        <taxon>Pseudomonadati</taxon>
        <taxon>Planctomycetota</taxon>
        <taxon>Planctomycetia</taxon>
        <taxon>Planctomycetales</taxon>
        <taxon>Planctomycetaceae</taxon>
        <taxon>Gimesia</taxon>
    </lineage>
</organism>
<feature type="transmembrane region" description="Helical" evidence="1">
    <location>
        <begin position="6"/>
        <end position="36"/>
    </location>
</feature>
<accession>A0A3D3QYE2</accession>
<dbReference type="AlphaFoldDB" id="A0A3D3QYE2"/>
<feature type="transmembrane region" description="Helical" evidence="1">
    <location>
        <begin position="57"/>
        <end position="79"/>
    </location>
</feature>
<dbReference type="Proteomes" id="UP000263642">
    <property type="component" value="Unassembled WGS sequence"/>
</dbReference>
<keyword evidence="1" id="KW-0812">Transmembrane</keyword>
<proteinExistence type="predicted"/>
<comment type="caution">
    <text evidence="2">The sequence shown here is derived from an EMBL/GenBank/DDBJ whole genome shotgun (WGS) entry which is preliminary data.</text>
</comment>
<feature type="transmembrane region" description="Helical" evidence="1">
    <location>
        <begin position="107"/>
        <end position="131"/>
    </location>
</feature>